<dbReference type="EMBL" id="OC006567">
    <property type="protein sequence ID" value="CAD7266199.1"/>
    <property type="molecule type" value="Genomic_DNA"/>
</dbReference>
<dbReference type="SUPFAM" id="SSF48350">
    <property type="entry name" value="GTPase activation domain, GAP"/>
    <property type="match status" value="1"/>
</dbReference>
<name>A0A7R9B4M0_TIMSH</name>
<dbReference type="GO" id="GO:0035020">
    <property type="term" value="P:regulation of Rac protein signal transduction"/>
    <property type="evidence" value="ECO:0007669"/>
    <property type="project" value="TreeGrafter"/>
</dbReference>
<evidence type="ECO:0000256" key="2">
    <source>
        <dbReference type="ARBA" id="ARBA00022553"/>
    </source>
</evidence>
<dbReference type="PANTHER" id="PTHR14130">
    <property type="entry name" value="3BP-1 RELATED RHOGAP"/>
    <property type="match status" value="1"/>
</dbReference>
<feature type="compositionally biased region" description="Basic and acidic residues" evidence="3">
    <location>
        <begin position="367"/>
        <end position="383"/>
    </location>
</feature>
<dbReference type="InterPro" id="IPR027267">
    <property type="entry name" value="AH/BAR_dom_sf"/>
</dbReference>
<evidence type="ECO:0000256" key="3">
    <source>
        <dbReference type="SAM" id="MobiDB-lite"/>
    </source>
</evidence>
<protein>
    <recommendedName>
        <fullName evidence="4">Rho-GAP domain-containing protein</fullName>
    </recommendedName>
</protein>
<dbReference type="PROSITE" id="PS50238">
    <property type="entry name" value="RHOGAP"/>
    <property type="match status" value="1"/>
</dbReference>
<dbReference type="InterPro" id="IPR000198">
    <property type="entry name" value="RhoGAP_dom"/>
</dbReference>
<dbReference type="SUPFAM" id="SSF103657">
    <property type="entry name" value="BAR/IMD domain-like"/>
    <property type="match status" value="1"/>
</dbReference>
<dbReference type="InterPro" id="IPR047165">
    <property type="entry name" value="RHG17/44/SH3BP1-like"/>
</dbReference>
<organism evidence="5">
    <name type="scientific">Timema shepardi</name>
    <name type="common">Walking stick</name>
    <dbReference type="NCBI Taxonomy" id="629360"/>
    <lineage>
        <taxon>Eukaryota</taxon>
        <taxon>Metazoa</taxon>
        <taxon>Ecdysozoa</taxon>
        <taxon>Arthropoda</taxon>
        <taxon>Hexapoda</taxon>
        <taxon>Insecta</taxon>
        <taxon>Pterygota</taxon>
        <taxon>Neoptera</taxon>
        <taxon>Polyneoptera</taxon>
        <taxon>Phasmatodea</taxon>
        <taxon>Timematodea</taxon>
        <taxon>Timematoidea</taxon>
        <taxon>Timematidae</taxon>
        <taxon>Timema</taxon>
    </lineage>
</organism>
<evidence type="ECO:0000256" key="1">
    <source>
        <dbReference type="ARBA" id="ARBA00022468"/>
    </source>
</evidence>
<dbReference type="PANTHER" id="PTHR14130:SF14">
    <property type="entry name" value="RHO GTPASE-ACTIVATING PROTEIN 92B"/>
    <property type="match status" value="1"/>
</dbReference>
<dbReference type="Gene3D" id="1.20.1270.60">
    <property type="entry name" value="Arfaptin homology (AH) domain/BAR domain"/>
    <property type="match status" value="1"/>
</dbReference>
<keyword evidence="1" id="KW-0343">GTPase activation</keyword>
<dbReference type="Gene3D" id="1.10.555.10">
    <property type="entry name" value="Rho GTPase activation protein"/>
    <property type="match status" value="1"/>
</dbReference>
<feature type="compositionally biased region" description="Low complexity" evidence="3">
    <location>
        <begin position="319"/>
        <end position="330"/>
    </location>
</feature>
<keyword evidence="2" id="KW-0597">Phosphoprotein</keyword>
<dbReference type="GO" id="GO:0032956">
    <property type="term" value="P:regulation of actin cytoskeleton organization"/>
    <property type="evidence" value="ECO:0007669"/>
    <property type="project" value="TreeGrafter"/>
</dbReference>
<gene>
    <name evidence="5" type="ORF">TSIB3V08_LOCUS10224</name>
</gene>
<reference evidence="5" key="1">
    <citation type="submission" date="2020-11" db="EMBL/GenBank/DDBJ databases">
        <authorList>
            <person name="Tran Van P."/>
        </authorList>
    </citation>
    <scope>NUCLEOTIDE SEQUENCE</scope>
</reference>
<evidence type="ECO:0000313" key="5">
    <source>
        <dbReference type="EMBL" id="CAD7266199.1"/>
    </source>
</evidence>
<dbReference type="GO" id="GO:0007165">
    <property type="term" value="P:signal transduction"/>
    <property type="evidence" value="ECO:0007669"/>
    <property type="project" value="InterPro"/>
</dbReference>
<dbReference type="Pfam" id="PF00620">
    <property type="entry name" value="RhoGAP"/>
    <property type="match status" value="1"/>
</dbReference>
<evidence type="ECO:0000259" key="4">
    <source>
        <dbReference type="PROSITE" id="PS50238"/>
    </source>
</evidence>
<proteinExistence type="predicted"/>
<dbReference type="InterPro" id="IPR008936">
    <property type="entry name" value="Rho_GTPase_activation_prot"/>
</dbReference>
<feature type="domain" description="Rho-GAP" evidence="4">
    <location>
        <begin position="55"/>
        <end position="248"/>
    </location>
</feature>
<dbReference type="FunFam" id="1.10.555.10:FF:000001">
    <property type="entry name" value="Rho GTPase activating protein 44"/>
    <property type="match status" value="1"/>
</dbReference>
<dbReference type="GO" id="GO:0005096">
    <property type="term" value="F:GTPase activator activity"/>
    <property type="evidence" value="ECO:0007669"/>
    <property type="project" value="UniProtKB-KW"/>
</dbReference>
<dbReference type="AlphaFoldDB" id="A0A7R9B4M0"/>
<dbReference type="SMART" id="SM00324">
    <property type="entry name" value="RhoGAP"/>
    <property type="match status" value="1"/>
</dbReference>
<accession>A0A7R9B4M0</accession>
<sequence length="400" mass="43951">MFQLLSREADLANVVVQYVKLQRVYHESALKLLEKVIPDLETSIDESSSKPVYGYPLEDHLRITGRKIAFPIELCVCALLELGMEEEGLFRVAGGSSKLRRIKMSFDACCLTLPTALEYRDPHVIAGALKSYLRDLPEPLMTHGLYDEWMAAARVQTSNDARLQALWQVVHKLPQANYDNLRYLVKFLAALSRNQEVNKMTPQNIAIVIAPNLIWSREDEGNMGMNMNSANMYSFIVDNLVTFSDWFFPGELDFYQTLCRESGMVNGLMAASFSSLSGQLSSEAGGGSSPVDKGLRHARSSSGEGALIATGGDMKRTQSNSSLSDHSSPPQGSPKPATRRKNKPAPVPPANSATARDPPSLFTPPDKNVEKPERPADKPDKPPRPAGAPPITSFHPPATK</sequence>
<feature type="region of interest" description="Disordered" evidence="3">
    <location>
        <begin position="279"/>
        <end position="400"/>
    </location>
</feature>